<evidence type="ECO:0000313" key="6">
    <source>
        <dbReference type="Proteomes" id="UP000838412"/>
    </source>
</evidence>
<dbReference type="PROSITE" id="PS00455">
    <property type="entry name" value="AMP_BINDING"/>
    <property type="match status" value="1"/>
</dbReference>
<evidence type="ECO:0000313" key="5">
    <source>
        <dbReference type="EMBL" id="CAH1257149.1"/>
    </source>
</evidence>
<dbReference type="EMBL" id="OV696688">
    <property type="protein sequence ID" value="CAH1257149.1"/>
    <property type="molecule type" value="Genomic_DNA"/>
</dbReference>
<dbReference type="InterPro" id="IPR025110">
    <property type="entry name" value="AMP-bd_C"/>
</dbReference>
<dbReference type="InterPro" id="IPR020845">
    <property type="entry name" value="AMP-binding_CS"/>
</dbReference>
<evidence type="ECO:0000256" key="2">
    <source>
        <dbReference type="ARBA" id="ARBA00023098"/>
    </source>
</evidence>
<dbReference type="Gene3D" id="3.30.300.30">
    <property type="match status" value="1"/>
</dbReference>
<dbReference type="Proteomes" id="UP000838412">
    <property type="component" value="Chromosome 3"/>
</dbReference>
<dbReference type="Pfam" id="PF00501">
    <property type="entry name" value="AMP-binding"/>
    <property type="match status" value="1"/>
</dbReference>
<comment type="similarity">
    <text evidence="1">Belongs to the ATP-dependent AMP-binding enzyme family.</text>
</comment>
<evidence type="ECO:0000259" key="3">
    <source>
        <dbReference type="Pfam" id="PF00501"/>
    </source>
</evidence>
<dbReference type="InterPro" id="IPR000873">
    <property type="entry name" value="AMP-dep_synth/lig_dom"/>
</dbReference>
<feature type="domain" description="AMP-dependent synthetase/ligase" evidence="3">
    <location>
        <begin position="77"/>
        <end position="184"/>
    </location>
</feature>
<dbReference type="AlphaFoldDB" id="A0A8K0EQA6"/>
<dbReference type="PANTHER" id="PTHR42814">
    <property type="entry name" value="AMP-BINDING DOMAIN-CONTAINING PROTEIN"/>
    <property type="match status" value="1"/>
</dbReference>
<gene>
    <name evidence="5" type="primary">ACSF2</name>
    <name evidence="5" type="ORF">BLAG_LOCUS15168</name>
</gene>
<dbReference type="InterPro" id="IPR045851">
    <property type="entry name" value="AMP-bd_C_sf"/>
</dbReference>
<evidence type="ECO:0000256" key="1">
    <source>
        <dbReference type="ARBA" id="ARBA00006432"/>
    </source>
</evidence>
<dbReference type="PANTHER" id="PTHR42814:SF3">
    <property type="entry name" value="BETA-N-ACETYLHEXOSAMINIDASE"/>
    <property type="match status" value="1"/>
</dbReference>
<dbReference type="Gene3D" id="3.40.50.980">
    <property type="match status" value="2"/>
</dbReference>
<dbReference type="GO" id="GO:0006629">
    <property type="term" value="P:lipid metabolic process"/>
    <property type="evidence" value="ECO:0007669"/>
    <property type="project" value="UniProtKB-KW"/>
</dbReference>
<feature type="domain" description="AMP-binding enzyme C-terminal" evidence="4">
    <location>
        <begin position="376"/>
        <end position="443"/>
    </location>
</feature>
<reference evidence="5" key="1">
    <citation type="submission" date="2022-01" db="EMBL/GenBank/DDBJ databases">
        <authorList>
            <person name="Braso-Vives M."/>
        </authorList>
    </citation>
    <scope>NUCLEOTIDE SEQUENCE</scope>
</reference>
<organism evidence="5 6">
    <name type="scientific">Branchiostoma lanceolatum</name>
    <name type="common">Common lancelet</name>
    <name type="synonym">Amphioxus lanceolatum</name>
    <dbReference type="NCBI Taxonomy" id="7740"/>
    <lineage>
        <taxon>Eukaryota</taxon>
        <taxon>Metazoa</taxon>
        <taxon>Chordata</taxon>
        <taxon>Cephalochordata</taxon>
        <taxon>Leptocardii</taxon>
        <taxon>Amphioxiformes</taxon>
        <taxon>Branchiostomatidae</taxon>
        <taxon>Branchiostoma</taxon>
    </lineage>
</organism>
<sequence>MEACVKVLIMGDDAGTNPTDDGKTAFLFTLFPEIKTADPGKLKIDGIPTLTSIVVLEDMATRSGAYTMEEVQRLGSDEARLDDVRGLQDQLSCHDIFMLGFTSGSTGQPKCVELSTYAVHNNIRFIGKAIGLPKEGMALYPYLAFHYAVIYPFTAGCTLVVPASMSPTAVEIMQIIQEERCKAIGVLYLKDCHGLFHDPHFGEYDLSSLDRVTMMKIVGKDCQVVPLGHEGEVCVRAYSLFNRYRGDEEKTSKAMTTDRWYKTGDIGVQDEEGVLKLVGRISGHEGIPRSLPRKAIEAWNMKLGAGEDKQMLERGDEGSDQPPASTTLLHTACYLGKCEERRSGAAGQSSPPTGSMGDVIIRNSFNMHPTIVELPLSKHPKVQDVRVVGVPDPASVEEICACVILKKGQTADSQEMMKFCAEIEMVPREKPGYFLFMDEFPMTLTRRKVDRKKLRLIAMEKLGLKELV</sequence>
<proteinExistence type="inferred from homology"/>
<keyword evidence="2" id="KW-0443">Lipid metabolism</keyword>
<dbReference type="Pfam" id="PF13193">
    <property type="entry name" value="AMP-binding_C"/>
    <property type="match status" value="1"/>
</dbReference>
<dbReference type="InterPro" id="IPR042099">
    <property type="entry name" value="ANL_N_sf"/>
</dbReference>
<evidence type="ECO:0000259" key="4">
    <source>
        <dbReference type="Pfam" id="PF13193"/>
    </source>
</evidence>
<keyword evidence="6" id="KW-1185">Reference proteome</keyword>
<dbReference type="SUPFAM" id="SSF56801">
    <property type="entry name" value="Acetyl-CoA synthetase-like"/>
    <property type="match status" value="2"/>
</dbReference>
<dbReference type="Gene3D" id="3.40.50.12780">
    <property type="entry name" value="N-terminal domain of ligase-like"/>
    <property type="match status" value="1"/>
</dbReference>
<name>A0A8K0EQA6_BRALA</name>
<accession>A0A8K0EQA6</accession>
<protein>
    <submittedName>
        <fullName evidence="5">ACSF2 protein</fullName>
    </submittedName>
</protein>
<dbReference type="OrthoDB" id="10253869at2759"/>